<evidence type="ECO:0000313" key="2">
    <source>
        <dbReference type="Proteomes" id="UP001230908"/>
    </source>
</evidence>
<dbReference type="EMBL" id="JAVHUY010000001">
    <property type="protein sequence ID" value="MDQ7903149.1"/>
    <property type="molecule type" value="Genomic_DNA"/>
</dbReference>
<evidence type="ECO:0000313" key="1">
    <source>
        <dbReference type="EMBL" id="MDQ7903149.1"/>
    </source>
</evidence>
<reference evidence="1 2" key="1">
    <citation type="submission" date="2023-08" db="EMBL/GenBank/DDBJ databases">
        <title>Phytohabitans sansha sp. nov., isolated from marine sediment.</title>
        <authorList>
            <person name="Zhao Y."/>
            <person name="Yi K."/>
        </authorList>
    </citation>
    <scope>NUCLEOTIDE SEQUENCE [LARGE SCALE GENOMIC DNA]</scope>
    <source>
        <strain evidence="1 2">ZYX-F-186</strain>
    </source>
</reference>
<comment type="caution">
    <text evidence="1">The sequence shown here is derived from an EMBL/GenBank/DDBJ whole genome shotgun (WGS) entry which is preliminary data.</text>
</comment>
<dbReference type="RefSeq" id="WP_308710418.1">
    <property type="nucleotide sequence ID" value="NZ_JAVHUY010000001.1"/>
</dbReference>
<gene>
    <name evidence="1" type="ORF">RB614_01270</name>
</gene>
<name>A0ABU0Z7X1_9ACTN</name>
<proteinExistence type="predicted"/>
<dbReference type="Proteomes" id="UP001230908">
    <property type="component" value="Unassembled WGS sequence"/>
</dbReference>
<protein>
    <submittedName>
        <fullName evidence="1">Uncharacterized protein</fullName>
    </submittedName>
</protein>
<keyword evidence="2" id="KW-1185">Reference proteome</keyword>
<accession>A0ABU0Z7X1</accession>
<sequence>MVATNAHCLLPEKAGLCDARSFWLSAYTERSVLVEGWAFAPRVVGQPQGPWVPFWEPALLAANDAAFYEPTPDVLRALRARGVRWLVVDRDVRLESPDLAALAPLRFENSRMAVYSLPAP</sequence>
<organism evidence="1 2">
    <name type="scientific">Phytohabitans maris</name>
    <dbReference type="NCBI Taxonomy" id="3071409"/>
    <lineage>
        <taxon>Bacteria</taxon>
        <taxon>Bacillati</taxon>
        <taxon>Actinomycetota</taxon>
        <taxon>Actinomycetes</taxon>
        <taxon>Micromonosporales</taxon>
        <taxon>Micromonosporaceae</taxon>
    </lineage>
</organism>